<dbReference type="PANTHER" id="PTHR42877:SF12">
    <property type="entry name" value="MONOOXYGENASE"/>
    <property type="match status" value="1"/>
</dbReference>
<reference evidence="2 3" key="1">
    <citation type="submission" date="2018-05" db="EMBL/GenBank/DDBJ databases">
        <title>Draft genome sequence of Scytalidium lignicola DSM 105466, a ubiquitous saprotrophic fungus.</title>
        <authorList>
            <person name="Buettner E."/>
            <person name="Gebauer A.M."/>
            <person name="Hofrichter M."/>
            <person name="Liers C."/>
            <person name="Kellner H."/>
        </authorList>
    </citation>
    <scope>NUCLEOTIDE SEQUENCE [LARGE SCALE GENOMIC DNA]</scope>
    <source>
        <strain evidence="2 3">DSM 105466</strain>
    </source>
</reference>
<evidence type="ECO:0000256" key="1">
    <source>
        <dbReference type="ARBA" id="ARBA00010139"/>
    </source>
</evidence>
<dbReference type="OMA" id="MVQKLQT"/>
<keyword evidence="3" id="KW-1185">Reference proteome</keyword>
<dbReference type="Gene3D" id="3.50.50.60">
    <property type="entry name" value="FAD/NAD(P)-binding domain"/>
    <property type="match status" value="3"/>
</dbReference>
<dbReference type="Pfam" id="PF13450">
    <property type="entry name" value="NAD_binding_8"/>
    <property type="match status" value="1"/>
</dbReference>
<dbReference type="InterPro" id="IPR036188">
    <property type="entry name" value="FAD/NAD-bd_sf"/>
</dbReference>
<comment type="caution">
    <text evidence="2">The sequence shown here is derived from an EMBL/GenBank/DDBJ whole genome shotgun (WGS) entry which is preliminary data.</text>
</comment>
<dbReference type="EMBL" id="NCSJ02000204">
    <property type="protein sequence ID" value="RFU27491.1"/>
    <property type="molecule type" value="Genomic_DNA"/>
</dbReference>
<dbReference type="PANTHER" id="PTHR42877">
    <property type="entry name" value="L-ORNITHINE N(5)-MONOOXYGENASE-RELATED"/>
    <property type="match status" value="1"/>
</dbReference>
<gene>
    <name evidence="2" type="ORF">B7463_g8839</name>
</gene>
<name>A0A3E2H2E7_SCYLI</name>
<evidence type="ECO:0008006" key="4">
    <source>
        <dbReference type="Google" id="ProtNLM"/>
    </source>
</evidence>
<comment type="similarity">
    <text evidence="1">Belongs to the FAD-binding monooxygenase family.</text>
</comment>
<proteinExistence type="inferred from homology"/>
<dbReference type="SUPFAM" id="SSF51905">
    <property type="entry name" value="FAD/NAD(P)-binding domain"/>
    <property type="match status" value="2"/>
</dbReference>
<dbReference type="InterPro" id="IPR051209">
    <property type="entry name" value="FAD-bind_Monooxygenase_sf"/>
</dbReference>
<protein>
    <recommendedName>
        <fullName evidence="4">FAD/NAD(P)-binding domain-containing protein</fullName>
    </recommendedName>
</protein>
<sequence>MAQNLATPKVVEYFQSLRPGPPAPGAATESYKERDVLAYALSRVPMLTPRPVRIITAGAGFGGISLARAVHVGQLPGVSLTVYEKDAGVGGTWWENRYPGCACDVPAHVYQFSWAPNPNWSAFFAPQKEIQEYFDAVVDQHHLRPYIKLSHKVVEAKWIEGRQIWQVKIVKTDGRDFVVSSPGVTEGETETSWVEECDIFVNACGFFNNWKWPDIPGRATFAGRMLHTAYWPTDADKDIDGKVISIIGNGSSGVQVLPAVLPRAKKIYYHIRNPTWITPRMAEKFAGPKGTTLLYSEEQRRRWSEDPKEYLEYRKAIENNLNERFIMYMDHTPAQVAARKACLENLREVLASKPELLDLMTPDYAVGCRRPTPGIGYLEALVSEKVEVVFGHIDEFTKDGIRTVSGEKHDTETIICATGFEFSIAPRFPIIGQNGVNLQDAWGKKPESYLSLAAAYMPNYFSVLGPASPLAHGSIPTSIEFVARYICKMVQKLQTENLSSFCPKPHISRAYQNHALAFLSRTVWASTCSSTYKNGRKDGELRALHPGSRHQLYYLLSNPRYEDYDWTSFCSDPDLAFAWMGNGFTVKEEEGKEDDFWFIEMDTHGKAIHPVASYTHANGASDLVNGMSSANAT</sequence>
<organism evidence="2 3">
    <name type="scientific">Scytalidium lignicola</name>
    <name type="common">Hyphomycete</name>
    <dbReference type="NCBI Taxonomy" id="5539"/>
    <lineage>
        <taxon>Eukaryota</taxon>
        <taxon>Fungi</taxon>
        <taxon>Dikarya</taxon>
        <taxon>Ascomycota</taxon>
        <taxon>Pezizomycotina</taxon>
        <taxon>Leotiomycetes</taxon>
        <taxon>Leotiomycetes incertae sedis</taxon>
        <taxon>Scytalidium</taxon>
    </lineage>
</organism>
<feature type="non-terminal residue" evidence="2">
    <location>
        <position position="633"/>
    </location>
</feature>
<dbReference type="OrthoDB" id="74360at2759"/>
<feature type="non-terminal residue" evidence="2">
    <location>
        <position position="1"/>
    </location>
</feature>
<dbReference type="AlphaFoldDB" id="A0A3E2H2E7"/>
<evidence type="ECO:0000313" key="2">
    <source>
        <dbReference type="EMBL" id="RFU27491.1"/>
    </source>
</evidence>
<accession>A0A3E2H2E7</accession>
<evidence type="ECO:0000313" key="3">
    <source>
        <dbReference type="Proteomes" id="UP000258309"/>
    </source>
</evidence>
<dbReference type="Proteomes" id="UP000258309">
    <property type="component" value="Unassembled WGS sequence"/>
</dbReference>